<dbReference type="AlphaFoldDB" id="A0A644WHP5"/>
<protein>
    <submittedName>
        <fullName evidence="1">Uncharacterized protein</fullName>
    </submittedName>
</protein>
<evidence type="ECO:0000313" key="1">
    <source>
        <dbReference type="EMBL" id="MPM03028.1"/>
    </source>
</evidence>
<accession>A0A644WHP5</accession>
<comment type="caution">
    <text evidence="1">The sequence shown here is derived from an EMBL/GenBank/DDBJ whole genome shotgun (WGS) entry which is preliminary data.</text>
</comment>
<sequence>MGSSIISEYYEMIFDKMKTDKLLGEDEAPLFLSEDDFYRYCKRIIQESELETLRTEVIALEKLASRYQERFNIVGSVHKVFFEETPNGKEYRYLHIEQMLSAFHYLPIRFMDLLLDRYCYMRFSKVMPDYIEYLQKIGLDTCFDSFTRELCRRFYSK</sequence>
<reference evidence="1" key="1">
    <citation type="submission" date="2019-08" db="EMBL/GenBank/DDBJ databases">
        <authorList>
            <person name="Kucharzyk K."/>
            <person name="Murdoch R.W."/>
            <person name="Higgins S."/>
            <person name="Loffler F."/>
        </authorList>
    </citation>
    <scope>NUCLEOTIDE SEQUENCE</scope>
</reference>
<gene>
    <name evidence="1" type="ORF">SDC9_49287</name>
</gene>
<name>A0A644WHP5_9ZZZZ</name>
<organism evidence="1">
    <name type="scientific">bioreactor metagenome</name>
    <dbReference type="NCBI Taxonomy" id="1076179"/>
    <lineage>
        <taxon>unclassified sequences</taxon>
        <taxon>metagenomes</taxon>
        <taxon>ecological metagenomes</taxon>
    </lineage>
</organism>
<proteinExistence type="predicted"/>
<dbReference type="EMBL" id="VSSQ01000918">
    <property type="protein sequence ID" value="MPM03028.1"/>
    <property type="molecule type" value="Genomic_DNA"/>
</dbReference>